<dbReference type="GO" id="GO:0016020">
    <property type="term" value="C:membrane"/>
    <property type="evidence" value="ECO:0007669"/>
    <property type="project" value="InterPro"/>
</dbReference>
<evidence type="ECO:0000256" key="2">
    <source>
        <dbReference type="ARBA" id="ARBA00022729"/>
    </source>
</evidence>
<keyword evidence="2" id="KW-0732">Signal</keyword>
<dbReference type="SUPFAM" id="SSF53955">
    <property type="entry name" value="Lysozyme-like"/>
    <property type="match status" value="1"/>
</dbReference>
<keyword evidence="6" id="KW-1185">Reference proteome</keyword>
<evidence type="ECO:0000313" key="6">
    <source>
        <dbReference type="Proteomes" id="UP000286934"/>
    </source>
</evidence>
<dbReference type="GO" id="GO:0004553">
    <property type="term" value="F:hydrolase activity, hydrolyzing O-glycosyl compounds"/>
    <property type="evidence" value="ECO:0007669"/>
    <property type="project" value="InterPro"/>
</dbReference>
<dbReference type="RefSeq" id="WP_126808737.1">
    <property type="nucleotide sequence ID" value="NZ_PIPP01000006.1"/>
</dbReference>
<accession>A0A432WPA0</accession>
<dbReference type="Gene3D" id="1.25.20.10">
    <property type="entry name" value="Bacterial muramidases"/>
    <property type="match status" value="1"/>
</dbReference>
<dbReference type="SUPFAM" id="SSF48435">
    <property type="entry name" value="Bacterial muramidases"/>
    <property type="match status" value="1"/>
</dbReference>
<dbReference type="PROSITE" id="PS00922">
    <property type="entry name" value="TRANSGLYCOSYLASE"/>
    <property type="match status" value="1"/>
</dbReference>
<comment type="caution">
    <text evidence="5">The sequence shown here is derived from an EMBL/GenBank/DDBJ whole genome shotgun (WGS) entry which is preliminary data.</text>
</comment>
<dbReference type="InterPro" id="IPR008258">
    <property type="entry name" value="Transglycosylase_SLT_dom_1"/>
</dbReference>
<evidence type="ECO:0008006" key="7">
    <source>
        <dbReference type="Google" id="ProtNLM"/>
    </source>
</evidence>
<proteinExistence type="inferred from homology"/>
<dbReference type="EMBL" id="PIPP01000006">
    <property type="protein sequence ID" value="RUO35539.1"/>
    <property type="molecule type" value="Genomic_DNA"/>
</dbReference>
<gene>
    <name evidence="5" type="ORF">CWE13_11460</name>
</gene>
<evidence type="ECO:0000256" key="1">
    <source>
        <dbReference type="ARBA" id="ARBA00007734"/>
    </source>
</evidence>
<name>A0A432WPA0_9GAMM</name>
<sequence length="739" mass="84334">MVNTSFIEKIRKNGAVFTGLVVAAFAMNTVSAHDNSMAVDDTLLWDIQLERQAQEHSEKEAERLDLNGPSTGPVSALLGLLEKQDARTQNVGNSDMESGFQLLIKPWGILIDAKLEAQREAFLEIEGMINRREYTNAQEAMLEIRDYPLFPYLEGALLEKNIRMANESVISEFLNEHSGLPIARSLRTDWLHFLRRNNDAERFLRDYEPQSSLLLQCQALRYRYRSLESLSASEQNSFWQDVTAFWTHGESLPSACDSLFSIWADAGYRTEEVVWQRIQLALNARQNSLVRYLSRFISKEQQDLLSLQRRVQANPRVVQRYHEFTAKNEVTQNMVLSALSRLRWDDHWGTISAWEHYQTTLSFSAAETEQMNADIAVTLALRGEPEAIEWFQRLPIAAMSSSVQQWYLASLLEQQRFDVINEFILALPSAAQQEPQWLYWRGRALAEMGMLEDSTELLVKASQTRNYYGFMASARMSLPANLQHQSTTLVVDKLRDISRRPEALRARELLHHGRLLDARREWNMLRARASEDEQVLIAVLASEWGWHDQAIFGLAGTPAVNDVARRFPLAYAALLQAQSDIVDIDPAWAFAIARRESSFQPDAVSPVGARGLMQVMPATAEYINRRSPSLTTSRGGRFRLDDPEDNVRMGTQYLAELHHRFDGNWLLATAAYNAGSNRVREWIPETAMPADLWIELIPYQETRDYVKAVLAYQQIYAMLLGNNANVLQPLVRMQITSGG</sequence>
<dbReference type="AlphaFoldDB" id="A0A432WPA0"/>
<dbReference type="Gene3D" id="1.10.530.10">
    <property type="match status" value="1"/>
</dbReference>
<evidence type="ECO:0000313" key="5">
    <source>
        <dbReference type="EMBL" id="RUO35539.1"/>
    </source>
</evidence>
<dbReference type="InterPro" id="IPR023346">
    <property type="entry name" value="Lysozyme-like_dom_sf"/>
</dbReference>
<evidence type="ECO:0000259" key="4">
    <source>
        <dbReference type="Pfam" id="PF14718"/>
    </source>
</evidence>
<dbReference type="Proteomes" id="UP000286934">
    <property type="component" value="Unassembled WGS sequence"/>
</dbReference>
<feature type="domain" description="Transglycosylase SLT" evidence="3">
    <location>
        <begin position="577"/>
        <end position="686"/>
    </location>
</feature>
<comment type="similarity">
    <text evidence="1">Belongs to the transglycosylase Slt family.</text>
</comment>
<dbReference type="Gene3D" id="1.10.1240.20">
    <property type="entry name" value="Lytic transglycosylase, superhelical linker domain"/>
    <property type="match status" value="1"/>
</dbReference>
<dbReference type="OrthoDB" id="92254at2"/>
<dbReference type="GO" id="GO:0008933">
    <property type="term" value="F:peptidoglycan lytic transglycosylase activity"/>
    <property type="evidence" value="ECO:0007669"/>
    <property type="project" value="InterPro"/>
</dbReference>
<dbReference type="InterPro" id="IPR037061">
    <property type="entry name" value="Lytic_TGlycoase_superhlx_L_sf"/>
</dbReference>
<dbReference type="GO" id="GO:0042597">
    <property type="term" value="C:periplasmic space"/>
    <property type="evidence" value="ECO:0007669"/>
    <property type="project" value="InterPro"/>
</dbReference>
<dbReference type="GO" id="GO:0000270">
    <property type="term" value="P:peptidoglycan metabolic process"/>
    <property type="evidence" value="ECO:0007669"/>
    <property type="project" value="InterPro"/>
</dbReference>
<evidence type="ECO:0000259" key="3">
    <source>
        <dbReference type="Pfam" id="PF01464"/>
    </source>
</evidence>
<dbReference type="InterPro" id="IPR000189">
    <property type="entry name" value="Transglyc_AS"/>
</dbReference>
<protein>
    <recommendedName>
        <fullName evidence="7">Murein transglycosylase</fullName>
    </recommendedName>
</protein>
<dbReference type="InterPro" id="IPR012289">
    <property type="entry name" value="Lytic_TGlycosylase_superhlx_L"/>
</dbReference>
<dbReference type="Pfam" id="PF14718">
    <property type="entry name" value="SLT_L"/>
    <property type="match status" value="1"/>
</dbReference>
<dbReference type="InterPro" id="IPR008939">
    <property type="entry name" value="Lytic_TGlycosylase_superhlx_U"/>
</dbReference>
<dbReference type="CDD" id="cd13401">
    <property type="entry name" value="Slt70-like"/>
    <property type="match status" value="1"/>
</dbReference>
<organism evidence="5 6">
    <name type="scientific">Aliidiomarina shirensis</name>
    <dbReference type="NCBI Taxonomy" id="1048642"/>
    <lineage>
        <taxon>Bacteria</taxon>
        <taxon>Pseudomonadati</taxon>
        <taxon>Pseudomonadota</taxon>
        <taxon>Gammaproteobacteria</taxon>
        <taxon>Alteromonadales</taxon>
        <taxon>Idiomarinaceae</taxon>
        <taxon>Aliidiomarina</taxon>
    </lineage>
</organism>
<reference evidence="6" key="1">
    <citation type="journal article" date="2018" name="Front. Microbiol.">
        <title>Genome-Based Analysis Reveals the Taxonomy and Diversity of the Family Idiomarinaceae.</title>
        <authorList>
            <person name="Liu Y."/>
            <person name="Lai Q."/>
            <person name="Shao Z."/>
        </authorList>
    </citation>
    <scope>NUCLEOTIDE SEQUENCE [LARGE SCALE GENOMIC DNA]</scope>
    <source>
        <strain evidence="6">AIS</strain>
    </source>
</reference>
<dbReference type="Pfam" id="PF01464">
    <property type="entry name" value="SLT"/>
    <property type="match status" value="1"/>
</dbReference>
<feature type="domain" description="Lytic transglycosylase superhelical linker" evidence="4">
    <location>
        <begin position="498"/>
        <end position="557"/>
    </location>
</feature>
<dbReference type="PANTHER" id="PTHR37423:SF5">
    <property type="entry name" value="SOLUBLE LYTIC MUREIN TRANSGLYCOSYLASE"/>
    <property type="match status" value="1"/>
</dbReference>
<dbReference type="PANTHER" id="PTHR37423">
    <property type="entry name" value="SOLUBLE LYTIC MUREIN TRANSGLYCOSYLASE-RELATED"/>
    <property type="match status" value="1"/>
</dbReference>